<evidence type="ECO:0000259" key="10">
    <source>
        <dbReference type="Pfam" id="PF25198"/>
    </source>
</evidence>
<evidence type="ECO:0000259" key="9">
    <source>
        <dbReference type="Pfam" id="PF05504"/>
    </source>
</evidence>
<dbReference type="Pfam" id="PF05504">
    <property type="entry name" value="Spore_GerAC"/>
    <property type="match status" value="1"/>
</dbReference>
<protein>
    <submittedName>
        <fullName evidence="11">Germination protein, Ger(X)C family</fullName>
    </submittedName>
</protein>
<dbReference type="InterPro" id="IPR008844">
    <property type="entry name" value="Spore_GerAC-like"/>
</dbReference>
<dbReference type="Proteomes" id="UP000036923">
    <property type="component" value="Unassembled WGS sequence"/>
</dbReference>
<dbReference type="Pfam" id="PF25198">
    <property type="entry name" value="Spore_GerAC_N"/>
    <property type="match status" value="1"/>
</dbReference>
<sequence precursor="true">MKLKRAVSVIIILVSLCSLMTGCFDKKEVDELGYVIALGLDKGKTNYLKLTFQIAKPHAGGESGGGGGGGGGEPPYSNITVEAPSIYAGINMANTFTSKQINLSHNKVVVFSEELAREGLEAYLHALLRGREFRPSMYMVVSRNSAEEYLKGVKPELVLNPSKYYELAFQSYSYTGLIPNSQFHDFYKYSESLYKDPVAILGGIGSFKSSDDFSVEKSTFRERGHKVPIGGDFFAGTVTKTGGVDTENMGLAVFNGDKMVGEMDGTDSKYLLLATGEYGHAYWTIPDQKEEGKFVLLDIKQSRRPQHKVKLVDEKPYIDVKIILEADILSIQSTVDYEQGELTNLLEKYVEELIGKEMHRFLEKTSKDFNSDICGFGSYAKKYFLTWKEWEKYNWKSKYKDATFNVDINLKIRRPGLILKTLPSVGSEGTEENDK</sequence>
<evidence type="ECO:0000256" key="7">
    <source>
        <dbReference type="ARBA" id="ARBA00023288"/>
    </source>
</evidence>
<keyword evidence="3" id="KW-0309">Germination</keyword>
<evidence type="ECO:0000313" key="11">
    <source>
        <dbReference type="EMBL" id="KNY28821.1"/>
    </source>
</evidence>
<evidence type="ECO:0000256" key="5">
    <source>
        <dbReference type="ARBA" id="ARBA00023136"/>
    </source>
</evidence>
<evidence type="ECO:0000256" key="2">
    <source>
        <dbReference type="ARBA" id="ARBA00007886"/>
    </source>
</evidence>
<dbReference type="AlphaFoldDB" id="A0A0L6JSK7"/>
<evidence type="ECO:0000256" key="6">
    <source>
        <dbReference type="ARBA" id="ARBA00023139"/>
    </source>
</evidence>
<dbReference type="EMBL" id="LGTC01000001">
    <property type="protein sequence ID" value="KNY28821.1"/>
    <property type="molecule type" value="Genomic_DNA"/>
</dbReference>
<dbReference type="Gene3D" id="3.30.300.210">
    <property type="entry name" value="Nutrient germinant receptor protein C, domain 3"/>
    <property type="match status" value="1"/>
</dbReference>
<evidence type="ECO:0000256" key="4">
    <source>
        <dbReference type="ARBA" id="ARBA00022729"/>
    </source>
</evidence>
<feature type="domain" description="Spore germination protein N-terminal" evidence="10">
    <location>
        <begin position="25"/>
        <end position="199"/>
    </location>
</feature>
<dbReference type="InterPro" id="IPR057336">
    <property type="entry name" value="GerAC_N"/>
</dbReference>
<keyword evidence="7" id="KW-0449">Lipoprotein</keyword>
<feature type="domain" description="Spore germination GerAC-like C-terminal" evidence="9">
    <location>
        <begin position="249"/>
        <end position="416"/>
    </location>
</feature>
<name>A0A0L6JSK7_9FIRM</name>
<reference evidence="12" key="1">
    <citation type="submission" date="2015-07" db="EMBL/GenBank/DDBJ databases">
        <title>Near-Complete Genome Sequence of the Cellulolytic Bacterium Bacteroides (Pseudobacteroides) cellulosolvens ATCC 35603.</title>
        <authorList>
            <person name="Dassa B."/>
            <person name="Utturkar S.M."/>
            <person name="Klingeman D.M."/>
            <person name="Hurt R.A."/>
            <person name="Keller M."/>
            <person name="Xu J."/>
            <person name="Reddy Y.H.K."/>
            <person name="Borovok I."/>
            <person name="Grinberg I.R."/>
            <person name="Lamed R."/>
            <person name="Zhivin O."/>
            <person name="Bayer E.A."/>
            <person name="Brown S.D."/>
        </authorList>
    </citation>
    <scope>NUCLEOTIDE SEQUENCE [LARGE SCALE GENOMIC DNA]</scope>
    <source>
        <strain evidence="12">DSM 2933</strain>
    </source>
</reference>
<accession>A0A0L6JSK7</accession>
<comment type="subcellular location">
    <subcellularLocation>
        <location evidence="1">Membrane</location>
        <topology evidence="1">Lipid-anchor</topology>
    </subcellularLocation>
</comment>
<keyword evidence="6" id="KW-0564">Palmitate</keyword>
<dbReference type="PANTHER" id="PTHR35789">
    <property type="entry name" value="SPORE GERMINATION PROTEIN B3"/>
    <property type="match status" value="1"/>
</dbReference>
<keyword evidence="4 8" id="KW-0732">Signal</keyword>
<dbReference type="eggNOG" id="ENOG502Z849">
    <property type="taxonomic scope" value="Bacteria"/>
</dbReference>
<comment type="similarity">
    <text evidence="2">Belongs to the GerABKC lipoprotein family.</text>
</comment>
<dbReference type="NCBIfam" id="TIGR02887">
    <property type="entry name" value="spore_ger_x_C"/>
    <property type="match status" value="1"/>
</dbReference>
<proteinExistence type="inferred from homology"/>
<evidence type="ECO:0000256" key="1">
    <source>
        <dbReference type="ARBA" id="ARBA00004635"/>
    </source>
</evidence>
<organism evidence="11 12">
    <name type="scientific">Pseudobacteroides cellulosolvens ATCC 35603 = DSM 2933</name>
    <dbReference type="NCBI Taxonomy" id="398512"/>
    <lineage>
        <taxon>Bacteria</taxon>
        <taxon>Bacillati</taxon>
        <taxon>Bacillota</taxon>
        <taxon>Clostridia</taxon>
        <taxon>Eubacteriales</taxon>
        <taxon>Oscillospiraceae</taxon>
        <taxon>Pseudobacteroides</taxon>
    </lineage>
</organism>
<dbReference type="InterPro" id="IPR038501">
    <property type="entry name" value="Spore_GerAC_C_sf"/>
</dbReference>
<comment type="caution">
    <text evidence="11">The sequence shown here is derived from an EMBL/GenBank/DDBJ whole genome shotgun (WGS) entry which is preliminary data.</text>
</comment>
<keyword evidence="12" id="KW-1185">Reference proteome</keyword>
<feature type="chain" id="PRO_5039587297" evidence="8">
    <location>
        <begin position="21"/>
        <end position="435"/>
    </location>
</feature>
<dbReference type="InterPro" id="IPR046953">
    <property type="entry name" value="Spore_GerAC-like_C"/>
</dbReference>
<dbReference type="PROSITE" id="PS51257">
    <property type="entry name" value="PROKAR_LIPOPROTEIN"/>
    <property type="match status" value="1"/>
</dbReference>
<dbReference type="GO" id="GO:0009847">
    <property type="term" value="P:spore germination"/>
    <property type="evidence" value="ECO:0007669"/>
    <property type="project" value="InterPro"/>
</dbReference>
<dbReference type="STRING" id="398512.Bccel_4095"/>
<keyword evidence="5" id="KW-0472">Membrane</keyword>
<evidence type="ECO:0000313" key="12">
    <source>
        <dbReference type="Proteomes" id="UP000036923"/>
    </source>
</evidence>
<dbReference type="RefSeq" id="WP_036936162.1">
    <property type="nucleotide sequence ID" value="NZ_JQKC01000002.1"/>
</dbReference>
<evidence type="ECO:0000256" key="8">
    <source>
        <dbReference type="SAM" id="SignalP"/>
    </source>
</evidence>
<dbReference type="PANTHER" id="PTHR35789:SF1">
    <property type="entry name" value="SPORE GERMINATION PROTEIN B3"/>
    <property type="match status" value="1"/>
</dbReference>
<gene>
    <name evidence="11" type="ORF">Bccel_4095</name>
</gene>
<dbReference type="OrthoDB" id="9816067at2"/>
<dbReference type="GO" id="GO:0016020">
    <property type="term" value="C:membrane"/>
    <property type="evidence" value="ECO:0007669"/>
    <property type="project" value="UniProtKB-SubCell"/>
</dbReference>
<evidence type="ECO:0000256" key="3">
    <source>
        <dbReference type="ARBA" id="ARBA00022544"/>
    </source>
</evidence>
<feature type="signal peptide" evidence="8">
    <location>
        <begin position="1"/>
        <end position="20"/>
    </location>
</feature>